<evidence type="ECO:0000313" key="6">
    <source>
        <dbReference type="EMBL" id="MBP1293566.1"/>
    </source>
</evidence>
<keyword evidence="3" id="KW-0274">FAD</keyword>
<dbReference type="GO" id="GO:0050660">
    <property type="term" value="F:flavin adenine dinucleotide binding"/>
    <property type="evidence" value="ECO:0007669"/>
    <property type="project" value="InterPro"/>
</dbReference>
<evidence type="ECO:0000256" key="2">
    <source>
        <dbReference type="ARBA" id="ARBA00022630"/>
    </source>
</evidence>
<gene>
    <name evidence="6" type="ORF">JOH49_003319</name>
</gene>
<comment type="cofactor">
    <cofactor evidence="1">
        <name>FAD</name>
        <dbReference type="ChEBI" id="CHEBI:57692"/>
    </cofactor>
</comment>
<organism evidence="6 7">
    <name type="scientific">Bradyrhizobium elkanii</name>
    <dbReference type="NCBI Taxonomy" id="29448"/>
    <lineage>
        <taxon>Bacteria</taxon>
        <taxon>Pseudomonadati</taxon>
        <taxon>Pseudomonadota</taxon>
        <taxon>Alphaproteobacteria</taxon>
        <taxon>Hyphomicrobiales</taxon>
        <taxon>Nitrobacteraceae</taxon>
        <taxon>Bradyrhizobium</taxon>
    </lineage>
</organism>
<dbReference type="AlphaFoldDB" id="A0A8I1Y533"/>
<comment type="caution">
    <text evidence="6">The sequence shown here is derived from an EMBL/GenBank/DDBJ whole genome shotgun (WGS) entry which is preliminary data.</text>
</comment>
<dbReference type="InterPro" id="IPR006076">
    <property type="entry name" value="FAD-dep_OxRdtase"/>
</dbReference>
<keyword evidence="2" id="KW-0285">Flavoprotein</keyword>
<dbReference type="SUPFAM" id="SSF54373">
    <property type="entry name" value="FAD-linked reductases, C-terminal domain"/>
    <property type="match status" value="1"/>
</dbReference>
<dbReference type="Gene3D" id="3.30.9.10">
    <property type="entry name" value="D-Amino Acid Oxidase, subunit A, domain 2"/>
    <property type="match status" value="1"/>
</dbReference>
<keyword evidence="4 6" id="KW-0560">Oxidoreductase</keyword>
<dbReference type="PANTHER" id="PTHR10961:SF7">
    <property type="entry name" value="FAD DEPENDENT OXIDOREDUCTASE DOMAIN-CONTAINING PROTEIN"/>
    <property type="match status" value="1"/>
</dbReference>
<dbReference type="NCBIfam" id="NF008425">
    <property type="entry name" value="PRK11259.1"/>
    <property type="match status" value="1"/>
</dbReference>
<dbReference type="Proteomes" id="UP000673383">
    <property type="component" value="Unassembled WGS sequence"/>
</dbReference>
<accession>A0A8I1Y533</accession>
<dbReference type="Gene3D" id="3.50.50.60">
    <property type="entry name" value="FAD/NAD(P)-binding domain"/>
    <property type="match status" value="1"/>
</dbReference>
<dbReference type="GO" id="GO:0008115">
    <property type="term" value="F:sarcosine oxidase activity"/>
    <property type="evidence" value="ECO:0007669"/>
    <property type="project" value="UniProtKB-EC"/>
</dbReference>
<evidence type="ECO:0000313" key="7">
    <source>
        <dbReference type="Proteomes" id="UP000673383"/>
    </source>
</evidence>
<dbReference type="InterPro" id="IPR036188">
    <property type="entry name" value="FAD/NAD-bd_sf"/>
</dbReference>
<proteinExistence type="predicted"/>
<evidence type="ECO:0000256" key="3">
    <source>
        <dbReference type="ARBA" id="ARBA00022827"/>
    </source>
</evidence>
<dbReference type="EMBL" id="JAFICZ010000001">
    <property type="protein sequence ID" value="MBP1293566.1"/>
    <property type="molecule type" value="Genomic_DNA"/>
</dbReference>
<dbReference type="RefSeq" id="WP_028344453.1">
    <property type="nucleotide sequence ID" value="NZ_CP126003.1"/>
</dbReference>
<evidence type="ECO:0000256" key="4">
    <source>
        <dbReference type="ARBA" id="ARBA00023002"/>
    </source>
</evidence>
<feature type="domain" description="FAD dependent oxidoreductase" evidence="5">
    <location>
        <begin position="6"/>
        <end position="357"/>
    </location>
</feature>
<evidence type="ECO:0000256" key="1">
    <source>
        <dbReference type="ARBA" id="ARBA00001974"/>
    </source>
</evidence>
<protein>
    <submittedName>
        <fullName evidence="6">Sarcosine oxidase</fullName>
        <ecNumber evidence="6">1.5.3.1</ecNumber>
    </submittedName>
</protein>
<name>A0A8I1Y533_BRAEL</name>
<dbReference type="Pfam" id="PF01266">
    <property type="entry name" value="DAO"/>
    <property type="match status" value="1"/>
</dbReference>
<dbReference type="InterPro" id="IPR045170">
    <property type="entry name" value="MTOX"/>
</dbReference>
<dbReference type="SUPFAM" id="SSF51905">
    <property type="entry name" value="FAD/NAD(P)-binding domain"/>
    <property type="match status" value="1"/>
</dbReference>
<dbReference type="PANTHER" id="PTHR10961">
    <property type="entry name" value="PEROXISOMAL SARCOSINE OXIDASE"/>
    <property type="match status" value="1"/>
</dbReference>
<reference evidence="6" key="1">
    <citation type="submission" date="2021-02" db="EMBL/GenBank/DDBJ databases">
        <title>Genomic Encyclopedia of Type Strains, Phase IV (KMG-V): Genome sequencing to study the core and pangenomes of soil and plant-associated prokaryotes.</title>
        <authorList>
            <person name="Whitman W."/>
        </authorList>
    </citation>
    <scope>NUCLEOTIDE SEQUENCE</scope>
    <source>
        <strain evidence="6">USDA 406</strain>
    </source>
</reference>
<sequence>MRACEIAVVGLGLIGSSAFHALVRRGADVLGFDPLVLGEARGSSHGSCRVYRRFNFESAGYTELSDAALKGWRMLEAASGRTILMPTRVLEAGPPGSKMVADSRAAARKDAVSGPVTGAEANAAFPGFRLPENWDVVVQESGGILLAEAAIRAFREGAEHRIILAPARIRPVAAGIRISMPQEVILAERAIIAAGPWIAELIPGLARHLKITRQTVGWFKPAKPELVRYGEFPAFIVEGEKGVVYGFPDFEGRGVKAAQHDQGPVVGADAWHPPPTDAELETVGLTLAELVPGAAGPIVERDICLYTNTLRADLQPDEGNEFIIDRLPADPRIVVASPCSGHGAKFASAIGTMLADLALDAKLIAPNAFRLDRFSGVAPPSS</sequence>
<dbReference type="EC" id="1.5.3.1" evidence="6"/>
<evidence type="ECO:0000259" key="5">
    <source>
        <dbReference type="Pfam" id="PF01266"/>
    </source>
</evidence>